<name>A0A2R5F985_9PROT</name>
<dbReference type="OrthoDB" id="8535324at2"/>
<dbReference type="AlphaFoldDB" id="A0A2R5F985"/>
<accession>A0A2R5F985</accession>
<sequence length="302" mass="34996">MQKQLVRFAWLAPLALHSLDAHAWGLMTHVYFAQWLVWTLPLLDPNLRRAVQRFPELVMAGACLPDLALVSPTFRHTHQWEQCRHLLSSAHSDEDLAIAIGYASHLYVDIVAHNHFVPAHEAMWLETSMLTHICSEWAADAHLAPLTDTTPHRLLRQHRTVLTAFLSRGFRCQPWRVARALWKLEHADRLLRLLRLPQTLYRAALLLDKRVFEHFVYYVSHTQTLLSHIERLLSGLQPLWEADPQIKDRSWQARLRQQCLMHLQTRHPQPIHPYGTGPLAQNRKEIWAMTAPMMAPAKTSLG</sequence>
<comment type="caution">
    <text evidence="2">The sequence shown here is derived from an EMBL/GenBank/DDBJ whole genome shotgun (WGS) entry which is preliminary data.</text>
</comment>
<evidence type="ECO:0000313" key="3">
    <source>
        <dbReference type="Proteomes" id="UP000245081"/>
    </source>
</evidence>
<dbReference type="InterPro" id="IPR029002">
    <property type="entry name" value="PLPC/GPLD1"/>
</dbReference>
<keyword evidence="3" id="KW-1185">Reference proteome</keyword>
<protein>
    <recommendedName>
        <fullName evidence="1">Phospholipase C/D domain-containing protein</fullName>
    </recommendedName>
</protein>
<gene>
    <name evidence="2" type="ORF">NMK_0785</name>
</gene>
<dbReference type="Proteomes" id="UP000245081">
    <property type="component" value="Unassembled WGS sequence"/>
</dbReference>
<organism evidence="2 3">
    <name type="scientific">Novimethylophilus kurashikiensis</name>
    <dbReference type="NCBI Taxonomy" id="1825523"/>
    <lineage>
        <taxon>Bacteria</taxon>
        <taxon>Pseudomonadati</taxon>
        <taxon>Pseudomonadota</taxon>
        <taxon>Betaproteobacteria</taxon>
        <taxon>Nitrosomonadales</taxon>
        <taxon>Methylophilaceae</taxon>
        <taxon>Novimethylophilus</taxon>
    </lineage>
</organism>
<evidence type="ECO:0000259" key="1">
    <source>
        <dbReference type="Pfam" id="PF00882"/>
    </source>
</evidence>
<dbReference type="EMBL" id="BDOQ01000003">
    <property type="protein sequence ID" value="GBG13241.1"/>
    <property type="molecule type" value="Genomic_DNA"/>
</dbReference>
<evidence type="ECO:0000313" key="2">
    <source>
        <dbReference type="EMBL" id="GBG13241.1"/>
    </source>
</evidence>
<reference evidence="2 3" key="1">
    <citation type="journal article" date="2018" name="Environ. Microbiol.">
        <title>Isolation and genomic characterization of Novimethylophilus kurashikiensis gen. nov. sp. nov., a new lanthanide-dependent methylotrophic species of Methylophilaceae.</title>
        <authorList>
            <person name="Lv H."/>
            <person name="Sahin N."/>
            <person name="Tani A."/>
        </authorList>
    </citation>
    <scope>NUCLEOTIDE SEQUENCE [LARGE SCALE GENOMIC DNA]</scope>
    <source>
        <strain evidence="2 3">La2-4</strain>
    </source>
</reference>
<feature type="domain" description="Phospholipase C/D" evidence="1">
    <location>
        <begin position="28"/>
        <end position="144"/>
    </location>
</feature>
<proteinExistence type="predicted"/>
<dbReference type="RefSeq" id="WP_109014463.1">
    <property type="nucleotide sequence ID" value="NZ_BDOQ01000003.1"/>
</dbReference>
<dbReference type="Pfam" id="PF00882">
    <property type="entry name" value="Zn_dep_PLPC"/>
    <property type="match status" value="1"/>
</dbReference>